<evidence type="ECO:0000313" key="3">
    <source>
        <dbReference type="EMBL" id="RHZ72246.1"/>
    </source>
</evidence>
<feature type="transmembrane region" description="Helical" evidence="1">
    <location>
        <begin position="194"/>
        <end position="219"/>
    </location>
</feature>
<keyword evidence="1" id="KW-0812">Transmembrane</keyword>
<feature type="transmembrane region" description="Helical" evidence="1">
    <location>
        <begin position="40"/>
        <end position="60"/>
    </location>
</feature>
<dbReference type="AlphaFoldDB" id="A0A397IEP7"/>
<evidence type="ECO:0000256" key="2">
    <source>
        <dbReference type="SAM" id="SignalP"/>
    </source>
</evidence>
<gene>
    <name evidence="3" type="ORF">Glove_243g42</name>
</gene>
<name>A0A397IEP7_9GLOM</name>
<accession>A0A397IEP7</accession>
<reference evidence="3 4" key="1">
    <citation type="submission" date="2018-08" db="EMBL/GenBank/DDBJ databases">
        <title>Genome and evolution of the arbuscular mycorrhizal fungus Diversispora epigaea (formerly Glomus versiforme) and its bacterial endosymbionts.</title>
        <authorList>
            <person name="Sun X."/>
            <person name="Fei Z."/>
            <person name="Harrison M."/>
        </authorList>
    </citation>
    <scope>NUCLEOTIDE SEQUENCE [LARGE SCALE GENOMIC DNA]</scope>
    <source>
        <strain evidence="3 4">IT104</strain>
    </source>
</reference>
<evidence type="ECO:0000313" key="4">
    <source>
        <dbReference type="Proteomes" id="UP000266861"/>
    </source>
</evidence>
<evidence type="ECO:0000256" key="1">
    <source>
        <dbReference type="SAM" id="Phobius"/>
    </source>
</evidence>
<feature type="transmembrane region" description="Helical" evidence="1">
    <location>
        <begin position="121"/>
        <end position="139"/>
    </location>
</feature>
<keyword evidence="1" id="KW-0472">Membrane</keyword>
<proteinExistence type="predicted"/>
<feature type="chain" id="PRO_5017456122" description="Abscisic acid G-protein coupled receptor-like domain-containing protein" evidence="2">
    <location>
        <begin position="25"/>
        <end position="235"/>
    </location>
</feature>
<dbReference type="EMBL" id="PQFF01000225">
    <property type="protein sequence ID" value="RHZ72246.1"/>
    <property type="molecule type" value="Genomic_DNA"/>
</dbReference>
<protein>
    <recommendedName>
        <fullName evidence="5">Abscisic acid G-protein coupled receptor-like domain-containing protein</fullName>
    </recommendedName>
</protein>
<keyword evidence="2" id="KW-0732">Signal</keyword>
<keyword evidence="4" id="KW-1185">Reference proteome</keyword>
<sequence length="235" mass="26960">MNSRYFLIFTLIVLLCNFTNLNFSCENDSECYNAPLLHQRMGHVFMGVMEIMIVLLILLIPRTRNVIRRHLPGHVLAEMKPFVQKVYVSTDIVSFPAKKMKNALIIMEQDMYAQLFNQRRGHAFMHAIMEIIVLAIIAIKRNLLTGYVLAEVNVMDQENVIMDIVSFDIGSQTQSALAYQLIKFVKYADGNASLRLLGCFISFFISVTHYMSVISSAFLRRDSSDEDLSSQIRFN</sequence>
<keyword evidence="1" id="KW-1133">Transmembrane helix</keyword>
<feature type="signal peptide" evidence="2">
    <location>
        <begin position="1"/>
        <end position="24"/>
    </location>
</feature>
<dbReference type="Proteomes" id="UP000266861">
    <property type="component" value="Unassembled WGS sequence"/>
</dbReference>
<dbReference type="OrthoDB" id="2330249at2759"/>
<evidence type="ECO:0008006" key="5">
    <source>
        <dbReference type="Google" id="ProtNLM"/>
    </source>
</evidence>
<comment type="caution">
    <text evidence="3">The sequence shown here is derived from an EMBL/GenBank/DDBJ whole genome shotgun (WGS) entry which is preliminary data.</text>
</comment>
<organism evidence="3 4">
    <name type="scientific">Diversispora epigaea</name>
    <dbReference type="NCBI Taxonomy" id="1348612"/>
    <lineage>
        <taxon>Eukaryota</taxon>
        <taxon>Fungi</taxon>
        <taxon>Fungi incertae sedis</taxon>
        <taxon>Mucoromycota</taxon>
        <taxon>Glomeromycotina</taxon>
        <taxon>Glomeromycetes</taxon>
        <taxon>Diversisporales</taxon>
        <taxon>Diversisporaceae</taxon>
        <taxon>Diversispora</taxon>
    </lineage>
</organism>